<dbReference type="InterPro" id="IPR051783">
    <property type="entry name" value="NAD(P)-dependent_oxidoreduct"/>
</dbReference>
<dbReference type="InterPro" id="IPR001509">
    <property type="entry name" value="Epimerase_deHydtase"/>
</dbReference>
<dbReference type="RefSeq" id="WP_093084520.1">
    <property type="nucleotide sequence ID" value="NZ_FNBE01000009.1"/>
</dbReference>
<accession>A0A1G7RLP6</accession>
<proteinExistence type="predicted"/>
<protein>
    <submittedName>
        <fullName evidence="2">Nucleoside-diphosphate-sugar epimerase</fullName>
    </submittedName>
</protein>
<evidence type="ECO:0000313" key="2">
    <source>
        <dbReference type="EMBL" id="SDG11708.1"/>
    </source>
</evidence>
<dbReference type="GO" id="GO:0004029">
    <property type="term" value="F:aldehyde dehydrogenase (NAD+) activity"/>
    <property type="evidence" value="ECO:0007669"/>
    <property type="project" value="TreeGrafter"/>
</dbReference>
<dbReference type="OrthoDB" id="9801785at2"/>
<dbReference type="Pfam" id="PF01370">
    <property type="entry name" value="Epimerase"/>
    <property type="match status" value="1"/>
</dbReference>
<dbReference type="PANTHER" id="PTHR48079:SF6">
    <property type="entry name" value="NAD(P)-BINDING DOMAIN-CONTAINING PROTEIN-RELATED"/>
    <property type="match status" value="1"/>
</dbReference>
<dbReference type="AlphaFoldDB" id="A0A1G7RLP6"/>
<evidence type="ECO:0000313" key="3">
    <source>
        <dbReference type="Proteomes" id="UP000198967"/>
    </source>
</evidence>
<dbReference type="Proteomes" id="UP000198967">
    <property type="component" value="Unassembled WGS sequence"/>
</dbReference>
<dbReference type="EMBL" id="FNBE01000009">
    <property type="protein sequence ID" value="SDG11708.1"/>
    <property type="molecule type" value="Genomic_DNA"/>
</dbReference>
<evidence type="ECO:0000259" key="1">
    <source>
        <dbReference type="Pfam" id="PF01370"/>
    </source>
</evidence>
<gene>
    <name evidence="2" type="ORF">SAMN05216377_10968</name>
</gene>
<dbReference type="GO" id="GO:0005737">
    <property type="term" value="C:cytoplasm"/>
    <property type="evidence" value="ECO:0007669"/>
    <property type="project" value="TreeGrafter"/>
</dbReference>
<keyword evidence="3" id="KW-1185">Reference proteome</keyword>
<dbReference type="Gene3D" id="3.40.50.720">
    <property type="entry name" value="NAD(P)-binding Rossmann-like Domain"/>
    <property type="match status" value="1"/>
</dbReference>
<reference evidence="2 3" key="1">
    <citation type="submission" date="2016-10" db="EMBL/GenBank/DDBJ databases">
        <authorList>
            <person name="de Groot N.N."/>
        </authorList>
    </citation>
    <scope>NUCLEOTIDE SEQUENCE [LARGE SCALE GENOMIC DNA]</scope>
    <source>
        <strain evidence="2 3">CGMCC 4.3143</strain>
    </source>
</reference>
<sequence>MLLVTGGTGYLGSALVAQAQGRDLRVLVRDPAKAAAVLPAGVETVVGRLEDPSSLDAALAGCSAVVHLAGLVGGTEARIRAANVDGTRALLAAMGRAGIRRLVHCSSGAAVMDPTGLVSETPTGPQALTDSYSRAKAEADELVLAADVEASLLLPGSIYGPSPAGPHSYNGLLLAAARGELDAVVDAPIGWTLAADTARAALRVLDAGAAGTRYVLYGEVAPFGQVVNRACALLGSPHRVRTLPPGSDLGPDAPTFARRSEVYGRFPAVHVEDANTRGLGIELRGVADGLRLTCDWLTP</sequence>
<dbReference type="SUPFAM" id="SSF51735">
    <property type="entry name" value="NAD(P)-binding Rossmann-fold domains"/>
    <property type="match status" value="1"/>
</dbReference>
<organism evidence="2 3">
    <name type="scientific">Pseudonocardia oroxyli</name>
    <dbReference type="NCBI Taxonomy" id="366584"/>
    <lineage>
        <taxon>Bacteria</taxon>
        <taxon>Bacillati</taxon>
        <taxon>Actinomycetota</taxon>
        <taxon>Actinomycetes</taxon>
        <taxon>Pseudonocardiales</taxon>
        <taxon>Pseudonocardiaceae</taxon>
        <taxon>Pseudonocardia</taxon>
    </lineage>
</organism>
<dbReference type="STRING" id="366584.SAMN05216377_10968"/>
<dbReference type="InterPro" id="IPR036291">
    <property type="entry name" value="NAD(P)-bd_dom_sf"/>
</dbReference>
<name>A0A1G7RLP6_PSEOR</name>
<dbReference type="PANTHER" id="PTHR48079">
    <property type="entry name" value="PROTEIN YEEZ"/>
    <property type="match status" value="1"/>
</dbReference>
<feature type="domain" description="NAD-dependent epimerase/dehydratase" evidence="1">
    <location>
        <begin position="3"/>
        <end position="214"/>
    </location>
</feature>